<dbReference type="SMART" id="SM01118">
    <property type="entry name" value="CYTH"/>
    <property type="match status" value="1"/>
</dbReference>
<dbReference type="EC" id="4.6.1.1" evidence="2"/>
<evidence type="ECO:0000313" key="2">
    <source>
        <dbReference type="EMBL" id="CAQ77709.1"/>
    </source>
</evidence>
<proteinExistence type="predicted"/>
<dbReference type="InterPro" id="IPR008173">
    <property type="entry name" value="Adenylyl_cyclase_CyaB"/>
</dbReference>
<dbReference type="AlphaFoldDB" id="B6ENX7"/>
<dbReference type="PROSITE" id="PS51707">
    <property type="entry name" value="CYTH"/>
    <property type="match status" value="1"/>
</dbReference>
<dbReference type="SUPFAM" id="SSF55154">
    <property type="entry name" value="CYTH-like phosphatases"/>
    <property type="match status" value="1"/>
</dbReference>
<name>B6ENX7_ALISL</name>
<keyword evidence="2" id="KW-0456">Lyase</keyword>
<keyword evidence="3" id="KW-1185">Reference proteome</keyword>
<dbReference type="eggNOG" id="COG1437">
    <property type="taxonomic scope" value="Bacteria"/>
</dbReference>
<dbReference type="HOGENOM" id="CLU_105244_3_0_6"/>
<accession>B6ENX7</accession>
<organism evidence="2 3">
    <name type="scientific">Aliivibrio salmonicida (strain LFI1238)</name>
    <name type="common">Vibrio salmonicida (strain LFI1238)</name>
    <dbReference type="NCBI Taxonomy" id="316275"/>
    <lineage>
        <taxon>Bacteria</taxon>
        <taxon>Pseudomonadati</taxon>
        <taxon>Pseudomonadota</taxon>
        <taxon>Gammaproteobacteria</taxon>
        <taxon>Vibrionales</taxon>
        <taxon>Vibrionaceae</taxon>
        <taxon>Aliivibrio</taxon>
    </lineage>
</organism>
<dbReference type="KEGG" id="vsa:VSAL_I0024"/>
<dbReference type="RefSeq" id="WP_012548933.1">
    <property type="nucleotide sequence ID" value="NC_011312.1"/>
</dbReference>
<evidence type="ECO:0000259" key="1">
    <source>
        <dbReference type="PROSITE" id="PS51707"/>
    </source>
</evidence>
<dbReference type="Pfam" id="PF01928">
    <property type="entry name" value="CYTH"/>
    <property type="match status" value="1"/>
</dbReference>
<dbReference type="EMBL" id="FM178379">
    <property type="protein sequence ID" value="CAQ77709.1"/>
    <property type="molecule type" value="Genomic_DNA"/>
</dbReference>
<dbReference type="PANTHER" id="PTHR21028:SF2">
    <property type="entry name" value="CYTH DOMAIN-CONTAINING PROTEIN"/>
    <property type="match status" value="1"/>
</dbReference>
<feature type="domain" description="CYTH" evidence="1">
    <location>
        <begin position="8"/>
        <end position="179"/>
    </location>
</feature>
<dbReference type="Gene3D" id="2.40.320.10">
    <property type="entry name" value="Hypothetical Protein Pfu-838710-001"/>
    <property type="match status" value="1"/>
</dbReference>
<gene>
    <name evidence="2" type="primary">cyaB</name>
    <name evidence="2" type="ordered locus">VSAL_I0024</name>
</gene>
<evidence type="ECO:0000313" key="3">
    <source>
        <dbReference type="Proteomes" id="UP000001730"/>
    </source>
</evidence>
<dbReference type="Proteomes" id="UP000001730">
    <property type="component" value="Chromosome 1"/>
</dbReference>
<dbReference type="CDD" id="cd07890">
    <property type="entry name" value="CYTH-like_AC_IV-like"/>
    <property type="match status" value="1"/>
</dbReference>
<dbReference type="NCBIfam" id="TIGR00318">
    <property type="entry name" value="cyaB"/>
    <property type="match status" value="1"/>
</dbReference>
<protein>
    <submittedName>
        <fullName evidence="2">Adenylate cyclase</fullName>
        <ecNumber evidence="2">4.6.1.1</ecNumber>
    </submittedName>
</protein>
<dbReference type="InterPro" id="IPR033469">
    <property type="entry name" value="CYTH-like_dom_sf"/>
</dbReference>
<dbReference type="GO" id="GO:0004016">
    <property type="term" value="F:adenylate cyclase activity"/>
    <property type="evidence" value="ECO:0007669"/>
    <property type="project" value="UniProtKB-EC"/>
</dbReference>
<dbReference type="InterPro" id="IPR023577">
    <property type="entry name" value="CYTH_domain"/>
</dbReference>
<dbReference type="PANTHER" id="PTHR21028">
    <property type="entry name" value="SI:CH211-156B7.4"/>
    <property type="match status" value="1"/>
</dbReference>
<sequence length="183" mass="21042">MSEHFEGKFEVELKYRLKSKSQFLTILNSMMYEVMLEDNLESDCYFDTPEQVLLAENKSLCIREMEPSGIKLWIVKGPEADHCEATNITDTNKAKSMLNTMGYHVVLAMKKTRSIYFVGKFHITIDNLNGLGDFAEFAIMTDDESLLESYRSELIVLASKFGLSSTDLEHRSYRKMYSESLTV</sequence>
<reference evidence="2 3" key="1">
    <citation type="journal article" date="2008" name="BMC Genomics">
        <title>The genome sequence of the fish pathogen Aliivibrio salmonicida strain LFI1238 shows extensive evidence of gene decay.</title>
        <authorList>
            <person name="Hjerde E."/>
            <person name="Lorentzen M.S."/>
            <person name="Holden M.T."/>
            <person name="Seeger K."/>
            <person name="Paulsen S."/>
            <person name="Bason N."/>
            <person name="Churcher C."/>
            <person name="Harris D."/>
            <person name="Norbertczak H."/>
            <person name="Quail M.A."/>
            <person name="Sanders S."/>
            <person name="Thurston S."/>
            <person name="Parkhill J."/>
            <person name="Willassen N.P."/>
            <person name="Thomson N.R."/>
        </authorList>
    </citation>
    <scope>NUCLEOTIDE SEQUENCE [LARGE SCALE GENOMIC DNA]</scope>
    <source>
        <strain evidence="2 3">LFI1238</strain>
    </source>
</reference>